<keyword evidence="12" id="KW-1185">Reference proteome</keyword>
<evidence type="ECO:0000256" key="2">
    <source>
        <dbReference type="ARBA" id="ARBA00022670"/>
    </source>
</evidence>
<dbReference type="PRINTS" id="PR00792">
    <property type="entry name" value="PEPSIN"/>
</dbReference>
<feature type="active site" evidence="7">
    <location>
        <position position="106"/>
    </location>
</feature>
<keyword evidence="3" id="KW-0064">Aspartyl protease</keyword>
<dbReference type="FunFam" id="2.40.70.10:FF:000024">
    <property type="entry name" value="Endothiapepsin"/>
    <property type="match status" value="1"/>
</dbReference>
<dbReference type="InterPro" id="IPR034163">
    <property type="entry name" value="Aspergillopepsin-like_cat_dom"/>
</dbReference>
<keyword evidence="4" id="KW-0378">Hydrolase</keyword>
<feature type="active site" evidence="7">
    <location>
        <position position="290"/>
    </location>
</feature>
<evidence type="ECO:0000256" key="1">
    <source>
        <dbReference type="ARBA" id="ARBA00007447"/>
    </source>
</evidence>
<keyword evidence="2 11" id="KW-0645">Protease</keyword>
<dbReference type="InterPro" id="IPR021109">
    <property type="entry name" value="Peptidase_aspartic_dom_sf"/>
</dbReference>
<evidence type="ECO:0000313" key="11">
    <source>
        <dbReference type="EMBL" id="CAK3804804.1"/>
    </source>
</evidence>
<gene>
    <name evidence="11" type="ORF">LECACI_7A000920</name>
</gene>
<dbReference type="PANTHER" id="PTHR47966">
    <property type="entry name" value="BETA-SITE APP-CLEAVING ENZYME, ISOFORM A-RELATED"/>
    <property type="match status" value="1"/>
</dbReference>
<protein>
    <submittedName>
        <fullName evidence="11">Aspartic protease PEP1</fullName>
    </submittedName>
</protein>
<keyword evidence="8" id="KW-1015">Disulfide bond</keyword>
<evidence type="ECO:0000256" key="5">
    <source>
        <dbReference type="ARBA" id="ARBA00023180"/>
    </source>
</evidence>
<dbReference type="SUPFAM" id="SSF50630">
    <property type="entry name" value="Acid proteases"/>
    <property type="match status" value="1"/>
</dbReference>
<evidence type="ECO:0000259" key="10">
    <source>
        <dbReference type="PROSITE" id="PS51767"/>
    </source>
</evidence>
<reference evidence="11" key="1">
    <citation type="submission" date="2023-11" db="EMBL/GenBank/DDBJ databases">
        <authorList>
            <person name="Alioto T."/>
            <person name="Alioto T."/>
            <person name="Gomez Garrido J."/>
        </authorList>
    </citation>
    <scope>NUCLEOTIDE SEQUENCE</scope>
</reference>
<comment type="similarity">
    <text evidence="1">Belongs to the peptidase A1 family.</text>
</comment>
<evidence type="ECO:0000256" key="8">
    <source>
        <dbReference type="PIRSR" id="PIRSR601461-2"/>
    </source>
</evidence>
<dbReference type="FunFam" id="2.40.70.10:FF:000026">
    <property type="entry name" value="Endothiapepsin"/>
    <property type="match status" value="1"/>
</dbReference>
<dbReference type="CDD" id="cd06097">
    <property type="entry name" value="Aspergillopepsin_like"/>
    <property type="match status" value="1"/>
</dbReference>
<evidence type="ECO:0000256" key="9">
    <source>
        <dbReference type="SAM" id="SignalP"/>
    </source>
</evidence>
<feature type="domain" description="Peptidase A1" evidence="10">
    <location>
        <begin position="90"/>
        <end position="400"/>
    </location>
</feature>
<evidence type="ECO:0000256" key="6">
    <source>
        <dbReference type="ARBA" id="ARBA00055396"/>
    </source>
</evidence>
<comment type="caution">
    <text evidence="11">The sequence shown here is derived from an EMBL/GenBank/DDBJ whole genome shotgun (WGS) entry which is preliminary data.</text>
</comment>
<dbReference type="PANTHER" id="PTHR47966:SF2">
    <property type="entry name" value="ASPERGILLOPEPSIN-1-RELATED"/>
    <property type="match status" value="1"/>
</dbReference>
<dbReference type="InterPro" id="IPR001461">
    <property type="entry name" value="Aspartic_peptidase_A1"/>
</dbReference>
<proteinExistence type="inferred from homology"/>
<evidence type="ECO:0000256" key="3">
    <source>
        <dbReference type="ARBA" id="ARBA00022750"/>
    </source>
</evidence>
<feature type="disulfide bond" evidence="8">
    <location>
        <begin position="326"/>
        <end position="361"/>
    </location>
</feature>
<dbReference type="EMBL" id="CAVMBE010000003">
    <property type="protein sequence ID" value="CAK3804804.1"/>
    <property type="molecule type" value="Genomic_DNA"/>
</dbReference>
<dbReference type="GO" id="GO:0006508">
    <property type="term" value="P:proteolysis"/>
    <property type="evidence" value="ECO:0007669"/>
    <property type="project" value="UniProtKB-KW"/>
</dbReference>
<evidence type="ECO:0000256" key="4">
    <source>
        <dbReference type="ARBA" id="ARBA00022801"/>
    </source>
</evidence>
<dbReference type="Pfam" id="PF00026">
    <property type="entry name" value="Asp"/>
    <property type="match status" value="1"/>
</dbReference>
<feature type="chain" id="PRO_5042488457" evidence="9">
    <location>
        <begin position="20"/>
        <end position="403"/>
    </location>
</feature>
<keyword evidence="5" id="KW-0325">Glycoprotein</keyword>
<keyword evidence="9" id="KW-0732">Signal</keyword>
<dbReference type="PROSITE" id="PS51767">
    <property type="entry name" value="PEPTIDASE_A1"/>
    <property type="match status" value="1"/>
</dbReference>
<name>A0AAI9E6S3_9PEZI</name>
<dbReference type="Gene3D" id="2.40.70.10">
    <property type="entry name" value="Acid Proteases"/>
    <property type="match status" value="2"/>
</dbReference>
<organism evidence="11 12">
    <name type="scientific">Lecanosticta acicola</name>
    <dbReference type="NCBI Taxonomy" id="111012"/>
    <lineage>
        <taxon>Eukaryota</taxon>
        <taxon>Fungi</taxon>
        <taxon>Dikarya</taxon>
        <taxon>Ascomycota</taxon>
        <taxon>Pezizomycotina</taxon>
        <taxon>Dothideomycetes</taxon>
        <taxon>Dothideomycetidae</taxon>
        <taxon>Mycosphaerellales</taxon>
        <taxon>Mycosphaerellaceae</taxon>
        <taxon>Lecanosticta</taxon>
    </lineage>
</organism>
<feature type="signal peptide" evidence="9">
    <location>
        <begin position="1"/>
        <end position="19"/>
    </location>
</feature>
<accession>A0AAI9E6S3</accession>
<dbReference type="InterPro" id="IPR033121">
    <property type="entry name" value="PEPTIDASE_A1"/>
</dbReference>
<dbReference type="Proteomes" id="UP001296104">
    <property type="component" value="Unassembled WGS sequence"/>
</dbReference>
<dbReference type="AlphaFoldDB" id="A0AAI9E6S3"/>
<evidence type="ECO:0000313" key="12">
    <source>
        <dbReference type="Proteomes" id="UP001296104"/>
    </source>
</evidence>
<dbReference type="GO" id="GO:0004190">
    <property type="term" value="F:aspartic-type endopeptidase activity"/>
    <property type="evidence" value="ECO:0007669"/>
    <property type="project" value="UniProtKB-KW"/>
</dbReference>
<evidence type="ECO:0000256" key="7">
    <source>
        <dbReference type="PIRSR" id="PIRSR601461-1"/>
    </source>
</evidence>
<comment type="function">
    <text evidence="6">Secreted aspartic endopeptidase that allows assimilation of proteinaceous substrates. The scissile peptide bond is attacked by a nucleophilic water molecule activated by two aspartic residues in the active site. Shows a broad primary substrate specificity. Favors hydrophobic residues at the P1 and P1' positions.</text>
</comment>
<sequence length="403" mass="41685">MQFIYASAALVASATLSMAAPAEVVGRKTFQVGQVAHGKILKNGPVQMIKAYNKYARVGAVAPPDVASAAASAQATGSVVATPEQYDQAYLCPVTVGGTTLNLDFDTGSADLWVFSTLQAKSEQSGHAVYDPSVSGKILQGEEWNITYGDGSGASGPVYADKVVVGGVTATSQAVEAATSVSSQFAQDVDNDGLLGLAFSTINTVQPDQQVTFFDSVKKSLAKPLFTADLKAGEAGTYDFGFIDSSKYTGSITYTPVNTENGFWQFNAGGYSVGSGNQTSGSSIGISIADTGTTLLYLPTDACSAYYKKVSGAKYDTFQGGYVLPCSASPPAFNVAIGGKTFKIPGKVINYAPVDQSGETCFGGMQPNTGIGMSIFGDIFLKTVLAIFDESTGSPRLGFAAQG</sequence>